<dbReference type="InterPro" id="IPR011009">
    <property type="entry name" value="Kinase-like_dom_sf"/>
</dbReference>
<accession>A0A423TRD7</accession>
<proteinExistence type="inferred from homology"/>
<evidence type="ECO:0000256" key="5">
    <source>
        <dbReference type="ARBA" id="ARBA00022777"/>
    </source>
</evidence>
<dbReference type="SUPFAM" id="SSF56112">
    <property type="entry name" value="Protein kinase-like (PK-like)"/>
    <property type="match status" value="1"/>
</dbReference>
<dbReference type="GO" id="GO:0019202">
    <property type="term" value="F:amino acid kinase activity"/>
    <property type="evidence" value="ECO:0007669"/>
    <property type="project" value="TreeGrafter"/>
</dbReference>
<reference evidence="6 7" key="1">
    <citation type="submission" date="2018-04" db="EMBL/GenBank/DDBJ databases">
        <authorList>
            <person name="Zhang X."/>
            <person name="Yuan J."/>
            <person name="Li F."/>
            <person name="Xiang J."/>
        </authorList>
    </citation>
    <scope>NUCLEOTIDE SEQUENCE [LARGE SCALE GENOMIC DNA]</scope>
    <source>
        <tissue evidence="6">Muscle</tissue>
    </source>
</reference>
<evidence type="ECO:0000256" key="3">
    <source>
        <dbReference type="ARBA" id="ARBA00022490"/>
    </source>
</evidence>
<dbReference type="AlphaFoldDB" id="A0A423TRD7"/>
<keyword evidence="4" id="KW-0808">Transferase</keyword>
<evidence type="ECO:0000313" key="6">
    <source>
        <dbReference type="EMBL" id="ROT79026.1"/>
    </source>
</evidence>
<dbReference type="OrthoDB" id="9973935at2759"/>
<comment type="subcellular location">
    <subcellularLocation>
        <location evidence="1">Cytoplasm</location>
    </subcellularLocation>
</comment>
<reference evidence="6 7" key="2">
    <citation type="submission" date="2019-01" db="EMBL/GenBank/DDBJ databases">
        <title>The decoding of complex shrimp genome reveals the adaptation for benthos swimmer, frequently molting mechanism and breeding impact on genome.</title>
        <authorList>
            <person name="Sun Y."/>
            <person name="Gao Y."/>
            <person name="Yu Y."/>
        </authorList>
    </citation>
    <scope>NUCLEOTIDE SEQUENCE [LARGE SCALE GENOMIC DNA]</scope>
    <source>
        <tissue evidence="6">Muscle</tissue>
    </source>
</reference>
<evidence type="ECO:0000256" key="2">
    <source>
        <dbReference type="ARBA" id="ARBA00006219"/>
    </source>
</evidence>
<gene>
    <name evidence="6" type="ORF">C7M84_002242</name>
</gene>
<evidence type="ECO:0000256" key="4">
    <source>
        <dbReference type="ARBA" id="ARBA00022679"/>
    </source>
</evidence>
<keyword evidence="3" id="KW-0963">Cytoplasm</keyword>
<dbReference type="FunFam" id="3.30.200.20:FF:000549">
    <property type="entry name" value="hydroxylysine kinase"/>
    <property type="match status" value="1"/>
</dbReference>
<dbReference type="InterPro" id="IPR050249">
    <property type="entry name" value="Pseudomonas-type_ThrB"/>
</dbReference>
<dbReference type="STRING" id="6689.A0A423TRD7"/>
<name>A0A423TRD7_PENVA</name>
<dbReference type="PANTHER" id="PTHR21064">
    <property type="entry name" value="AMINOGLYCOSIDE PHOSPHOTRANSFERASE DOMAIN-CONTAINING PROTEIN-RELATED"/>
    <property type="match status" value="1"/>
</dbReference>
<protein>
    <submittedName>
        <fullName evidence="6">Hydroxylysine kinase</fullName>
    </submittedName>
</protein>
<dbReference type="GO" id="GO:0005737">
    <property type="term" value="C:cytoplasm"/>
    <property type="evidence" value="ECO:0007669"/>
    <property type="project" value="UniProtKB-SubCell"/>
</dbReference>
<comment type="caution">
    <text evidence="6">The sequence shown here is derived from an EMBL/GenBank/DDBJ whole genome shotgun (WGS) entry which is preliminary data.</text>
</comment>
<dbReference type="Gene3D" id="3.30.200.20">
    <property type="entry name" value="Phosphorylase Kinase, domain 1"/>
    <property type="match status" value="1"/>
</dbReference>
<evidence type="ECO:0000313" key="7">
    <source>
        <dbReference type="Proteomes" id="UP000283509"/>
    </source>
</evidence>
<dbReference type="EMBL" id="QCYY01001301">
    <property type="protein sequence ID" value="ROT79026.1"/>
    <property type="molecule type" value="Genomic_DNA"/>
</dbReference>
<organism evidence="6 7">
    <name type="scientific">Penaeus vannamei</name>
    <name type="common">Whiteleg shrimp</name>
    <name type="synonym">Litopenaeus vannamei</name>
    <dbReference type="NCBI Taxonomy" id="6689"/>
    <lineage>
        <taxon>Eukaryota</taxon>
        <taxon>Metazoa</taxon>
        <taxon>Ecdysozoa</taxon>
        <taxon>Arthropoda</taxon>
        <taxon>Crustacea</taxon>
        <taxon>Multicrustacea</taxon>
        <taxon>Malacostraca</taxon>
        <taxon>Eumalacostraca</taxon>
        <taxon>Eucarida</taxon>
        <taxon>Decapoda</taxon>
        <taxon>Dendrobranchiata</taxon>
        <taxon>Penaeoidea</taxon>
        <taxon>Penaeidae</taxon>
        <taxon>Penaeus</taxon>
    </lineage>
</organism>
<comment type="similarity">
    <text evidence="2">Belongs to the aminoglycoside phosphotransferase family.</text>
</comment>
<keyword evidence="7" id="KW-1185">Reference proteome</keyword>
<evidence type="ECO:0000256" key="1">
    <source>
        <dbReference type="ARBA" id="ARBA00004496"/>
    </source>
</evidence>
<sequence>MALLPSYRLSPLSWRHLSVTDHSCHPSVTDHSVTLLSQITPVTPLSQITPVTLPSQITPVTLPSQITPVTLPSQITPATLLHPLHPAAHSYFLLYHILHPFSTADPTQPTLHSPVLQLAMSSMPEASDAHGLLQPGQIIRPMLKKADVPALVGKLYGLTVVSVKELNSYDDKNYLIQVQSKVNNPHMTDLCPHGYVVKVTNSLDSKNIHLMAAQNDMMLFLHSRGINVPKPEKNVHGTYMVKEKMEIFLSKGDKYFQDLIL</sequence>
<keyword evidence="5 6" id="KW-0418">Kinase</keyword>
<dbReference type="PANTHER" id="PTHR21064:SF1">
    <property type="entry name" value="HYDROXYLYSINE KINASE"/>
    <property type="match status" value="1"/>
</dbReference>
<dbReference type="Proteomes" id="UP000283509">
    <property type="component" value="Unassembled WGS sequence"/>
</dbReference>